<dbReference type="Pfam" id="PF13460">
    <property type="entry name" value="NAD_binding_10"/>
    <property type="match status" value="1"/>
</dbReference>
<dbReference type="PANTHER" id="PTHR42748">
    <property type="entry name" value="NITROGEN METABOLITE REPRESSION PROTEIN NMRA FAMILY MEMBER"/>
    <property type="match status" value="1"/>
</dbReference>
<dbReference type="InterPro" id="IPR036291">
    <property type="entry name" value="NAD(P)-bd_dom_sf"/>
</dbReference>
<name>A0A7G6YFJ1_9MICO</name>
<dbReference type="KEGG" id="lse:F1C12_20475"/>
<dbReference type="InterPro" id="IPR016040">
    <property type="entry name" value="NAD(P)-bd_dom"/>
</dbReference>
<sequence length="263" mass="27349">MDGRILVTGGTGTIGRRLVPLLEERGAVVRVLTRHAPDAATQGADHLTGDVMTGAGLGAAMAGTAVVVHLAGGAKGDDVAAANVTAAAERAGVRHVLTLSVVGAGRMPIGYFRAKEQVEAIFAASAVPSTVLRAAQVHQLVLRMAAGLTKLPVAPAPRIRFEPVDAEEVAERLAELALGEPAGLAGELAGPEVLEAEELLRRYAEARGLRRRFVRFGLPGKVGAAYRTDANLAGPDAERGRITWAEYLRSTIEGHVNAPKSAL</sequence>
<dbReference type="Gene3D" id="3.40.50.720">
    <property type="entry name" value="NAD(P)-binding Rossmann-like Domain"/>
    <property type="match status" value="1"/>
</dbReference>
<evidence type="ECO:0000256" key="1">
    <source>
        <dbReference type="ARBA" id="ARBA00022857"/>
    </source>
</evidence>
<organism evidence="3 4">
    <name type="scientific">Leifsonia shinshuensis</name>
    <dbReference type="NCBI Taxonomy" id="150026"/>
    <lineage>
        <taxon>Bacteria</taxon>
        <taxon>Bacillati</taxon>
        <taxon>Actinomycetota</taxon>
        <taxon>Actinomycetes</taxon>
        <taxon>Micrococcales</taxon>
        <taxon>Microbacteriaceae</taxon>
        <taxon>Leifsonia</taxon>
    </lineage>
</organism>
<feature type="domain" description="NAD(P)-binding" evidence="2">
    <location>
        <begin position="9"/>
        <end position="136"/>
    </location>
</feature>
<evidence type="ECO:0000313" key="4">
    <source>
        <dbReference type="Proteomes" id="UP000515511"/>
    </source>
</evidence>
<keyword evidence="1" id="KW-0521">NADP</keyword>
<protein>
    <submittedName>
        <fullName evidence="3">SDR family oxidoreductase</fullName>
    </submittedName>
</protein>
<dbReference type="RefSeq" id="WP_185276663.1">
    <property type="nucleotide sequence ID" value="NZ_CP043641.1"/>
</dbReference>
<evidence type="ECO:0000259" key="2">
    <source>
        <dbReference type="Pfam" id="PF13460"/>
    </source>
</evidence>
<dbReference type="Proteomes" id="UP000515511">
    <property type="component" value="Chromosome"/>
</dbReference>
<gene>
    <name evidence="3" type="ORF">F1C12_20475</name>
</gene>
<dbReference type="PANTHER" id="PTHR42748:SF3">
    <property type="entry name" value="BLL4366 PROTEIN"/>
    <property type="match status" value="1"/>
</dbReference>
<evidence type="ECO:0000313" key="3">
    <source>
        <dbReference type="EMBL" id="QNE37256.1"/>
    </source>
</evidence>
<dbReference type="AlphaFoldDB" id="A0A7G6YFJ1"/>
<dbReference type="EMBL" id="CP043641">
    <property type="protein sequence ID" value="QNE37256.1"/>
    <property type="molecule type" value="Genomic_DNA"/>
</dbReference>
<accession>A0A7G6YFJ1</accession>
<proteinExistence type="predicted"/>
<dbReference type="SUPFAM" id="SSF51735">
    <property type="entry name" value="NAD(P)-binding Rossmann-fold domains"/>
    <property type="match status" value="1"/>
</dbReference>
<dbReference type="InterPro" id="IPR051164">
    <property type="entry name" value="NmrA-like_oxidored"/>
</dbReference>
<reference evidence="4" key="1">
    <citation type="submission" date="2019-09" db="EMBL/GenBank/DDBJ databases">
        <title>Antimicrobial potential of Antarctic Bacteria.</title>
        <authorList>
            <person name="Benaud N."/>
            <person name="Edwards R.J."/>
            <person name="Ferrari B.C."/>
        </authorList>
    </citation>
    <scope>NUCLEOTIDE SEQUENCE [LARGE SCALE GENOMIC DNA]</scope>
    <source>
        <strain evidence="4">INR9</strain>
    </source>
</reference>